<proteinExistence type="predicted"/>
<comment type="caution">
    <text evidence="1">The sequence shown here is derived from an EMBL/GenBank/DDBJ whole genome shotgun (WGS) entry which is preliminary data.</text>
</comment>
<evidence type="ECO:0000313" key="1">
    <source>
        <dbReference type="EMBL" id="RTE64738.1"/>
    </source>
</evidence>
<sequence>MKLINRSGLAVLPRQPFVDWANQQQDELNQAMTLADHRAEGSVYLTQEFQCEEDIAQQLAQHYEAIFTNELAAWDEFGDNWPENRTLELFLQWFDVSPQVMAVDLLQAPLLLAPLTE</sequence>
<dbReference type="AlphaFoldDB" id="A0A430KMM4"/>
<dbReference type="Proteomes" id="UP000283087">
    <property type="component" value="Unassembled WGS sequence"/>
</dbReference>
<gene>
    <name evidence="1" type="ORF">EH243_16000</name>
</gene>
<dbReference type="EMBL" id="RQXW01000018">
    <property type="protein sequence ID" value="RTE64738.1"/>
    <property type="molecule type" value="Genomic_DNA"/>
</dbReference>
<evidence type="ECO:0008006" key="3">
    <source>
        <dbReference type="Google" id="ProtNLM"/>
    </source>
</evidence>
<reference evidence="1 2" key="1">
    <citation type="submission" date="2018-11" db="EMBL/GenBank/DDBJ databases">
        <title>The draft genome sequence of Amphritea opalescens ANRC-JH13T.</title>
        <authorList>
            <person name="Fang Z."/>
            <person name="Zhang Y."/>
            <person name="Han X."/>
        </authorList>
    </citation>
    <scope>NUCLEOTIDE SEQUENCE [LARGE SCALE GENOMIC DNA]</scope>
    <source>
        <strain evidence="1 2">ANRC-JH13</strain>
    </source>
</reference>
<name>A0A430KMM4_9GAMM</name>
<dbReference type="OrthoDB" id="5737962at2"/>
<organism evidence="1 2">
    <name type="scientific">Amphritea opalescens</name>
    <dbReference type="NCBI Taxonomy" id="2490544"/>
    <lineage>
        <taxon>Bacteria</taxon>
        <taxon>Pseudomonadati</taxon>
        <taxon>Pseudomonadota</taxon>
        <taxon>Gammaproteobacteria</taxon>
        <taxon>Oceanospirillales</taxon>
        <taxon>Oceanospirillaceae</taxon>
        <taxon>Amphritea</taxon>
    </lineage>
</organism>
<evidence type="ECO:0000313" key="2">
    <source>
        <dbReference type="Proteomes" id="UP000283087"/>
    </source>
</evidence>
<keyword evidence="2" id="KW-1185">Reference proteome</keyword>
<accession>A0A430KMM4</accession>
<dbReference type="RefSeq" id="WP_126159668.1">
    <property type="nucleotide sequence ID" value="NZ_RQXW01000018.1"/>
</dbReference>
<protein>
    <recommendedName>
        <fullName evidence="3">VacJ</fullName>
    </recommendedName>
</protein>